<dbReference type="InParanoid" id="G4Z8M0"/>
<gene>
    <name evidence="1" type="ORF">PHYSODRAFT_383301</name>
</gene>
<dbReference type="AlphaFoldDB" id="G4Z8M0"/>
<feature type="non-terminal residue" evidence="1">
    <location>
        <position position="1"/>
    </location>
</feature>
<keyword evidence="2" id="KW-1185">Reference proteome</keyword>
<evidence type="ECO:0000313" key="2">
    <source>
        <dbReference type="Proteomes" id="UP000002640"/>
    </source>
</evidence>
<dbReference type="EMBL" id="JH159153">
    <property type="protein sequence ID" value="EGZ22571.1"/>
    <property type="molecule type" value="Genomic_DNA"/>
</dbReference>
<accession>G4Z8M0</accession>
<organism evidence="1 2">
    <name type="scientific">Phytophthora sojae (strain P6497)</name>
    <name type="common">Soybean stem and root rot agent</name>
    <name type="synonym">Phytophthora megasperma f. sp. glycines</name>
    <dbReference type="NCBI Taxonomy" id="1094619"/>
    <lineage>
        <taxon>Eukaryota</taxon>
        <taxon>Sar</taxon>
        <taxon>Stramenopiles</taxon>
        <taxon>Oomycota</taxon>
        <taxon>Peronosporomycetes</taxon>
        <taxon>Peronosporales</taxon>
        <taxon>Peronosporaceae</taxon>
        <taxon>Phytophthora</taxon>
    </lineage>
</organism>
<reference evidence="1 2" key="1">
    <citation type="journal article" date="2006" name="Science">
        <title>Phytophthora genome sequences uncover evolutionary origins and mechanisms of pathogenesis.</title>
        <authorList>
            <person name="Tyler B.M."/>
            <person name="Tripathy S."/>
            <person name="Zhang X."/>
            <person name="Dehal P."/>
            <person name="Jiang R.H."/>
            <person name="Aerts A."/>
            <person name="Arredondo F.D."/>
            <person name="Baxter L."/>
            <person name="Bensasson D."/>
            <person name="Beynon J.L."/>
            <person name="Chapman J."/>
            <person name="Damasceno C.M."/>
            <person name="Dorrance A.E."/>
            <person name="Dou D."/>
            <person name="Dickerman A.W."/>
            <person name="Dubchak I.L."/>
            <person name="Garbelotto M."/>
            <person name="Gijzen M."/>
            <person name="Gordon S.G."/>
            <person name="Govers F."/>
            <person name="Grunwald N.J."/>
            <person name="Huang W."/>
            <person name="Ivors K.L."/>
            <person name="Jones R.W."/>
            <person name="Kamoun S."/>
            <person name="Krampis K."/>
            <person name="Lamour K.H."/>
            <person name="Lee M.K."/>
            <person name="McDonald W.H."/>
            <person name="Medina M."/>
            <person name="Meijer H.J."/>
            <person name="Nordberg E.K."/>
            <person name="Maclean D.J."/>
            <person name="Ospina-Giraldo M.D."/>
            <person name="Morris P.F."/>
            <person name="Phuntumart V."/>
            <person name="Putnam N.H."/>
            <person name="Rash S."/>
            <person name="Rose J.K."/>
            <person name="Sakihama Y."/>
            <person name="Salamov A.A."/>
            <person name="Savidor A."/>
            <person name="Scheuring C.F."/>
            <person name="Smith B.M."/>
            <person name="Sobral B.W."/>
            <person name="Terry A."/>
            <person name="Torto-Alalibo T.A."/>
            <person name="Win J."/>
            <person name="Xu Z."/>
            <person name="Zhang H."/>
            <person name="Grigoriev I.V."/>
            <person name="Rokhsar D.S."/>
            <person name="Boore J.L."/>
        </authorList>
    </citation>
    <scope>NUCLEOTIDE SEQUENCE [LARGE SCALE GENOMIC DNA]</scope>
    <source>
        <strain evidence="1 2">P6497</strain>
    </source>
</reference>
<evidence type="ECO:0008006" key="3">
    <source>
        <dbReference type="Google" id="ProtNLM"/>
    </source>
</evidence>
<sequence length="55" mass="6445">FKFRHRVTLHKMHGEAGSVDTADLGQQCVELMELLDKYNPQDIFNMDETAVFYRV</sequence>
<dbReference type="KEGG" id="psoj:PHYSODRAFT_383301"/>
<proteinExistence type="predicted"/>
<dbReference type="SMR" id="G4Z8M0"/>
<dbReference type="GeneID" id="20650819"/>
<dbReference type="Proteomes" id="UP000002640">
    <property type="component" value="Unassembled WGS sequence"/>
</dbReference>
<evidence type="ECO:0000313" key="1">
    <source>
        <dbReference type="EMBL" id="EGZ22571.1"/>
    </source>
</evidence>
<feature type="non-terminal residue" evidence="1">
    <location>
        <position position="55"/>
    </location>
</feature>
<protein>
    <recommendedName>
        <fullName evidence="3">DDE-1 domain-containing protein</fullName>
    </recommendedName>
</protein>
<dbReference type="RefSeq" id="XP_009525288.1">
    <property type="nucleotide sequence ID" value="XM_009526993.1"/>
</dbReference>
<name>G4Z8M0_PHYSP</name>